<dbReference type="Proteomes" id="UP000030765">
    <property type="component" value="Unassembled WGS sequence"/>
</dbReference>
<gene>
    <name evidence="2" type="ORF">ZHAS_00015784</name>
</gene>
<feature type="region of interest" description="Disordered" evidence="1">
    <location>
        <begin position="1"/>
        <end position="42"/>
    </location>
</feature>
<protein>
    <submittedName>
        <fullName evidence="2 3">TonB-dependent receptor</fullName>
    </submittedName>
</protein>
<keyword evidence="4" id="KW-1185">Reference proteome</keyword>
<dbReference type="EMBL" id="KE525333">
    <property type="protein sequence ID" value="KFB47719.1"/>
    <property type="molecule type" value="Genomic_DNA"/>
</dbReference>
<accession>A0A084WBX5</accession>
<evidence type="ECO:0000256" key="1">
    <source>
        <dbReference type="SAM" id="MobiDB-lite"/>
    </source>
</evidence>
<feature type="compositionally biased region" description="Basic and acidic residues" evidence="1">
    <location>
        <begin position="1"/>
        <end position="16"/>
    </location>
</feature>
<evidence type="ECO:0000313" key="2">
    <source>
        <dbReference type="EMBL" id="KFB47719.1"/>
    </source>
</evidence>
<dbReference type="EMBL" id="ATLV01022510">
    <property type="status" value="NOT_ANNOTATED_CDS"/>
    <property type="molecule type" value="Genomic_DNA"/>
</dbReference>
<name>A0A084WBX5_ANOSI</name>
<sequence>MVYKEEPQIRGDEKSVLFEGEEVGRQRRRRERDREESVNPSAQAGIPQIFGDFCNIGADRLRVWNGLNGKARYQLDKRSRRHDPTLTFERIINSDICQQARLNPLTFLGDMENTAFFLKEPFNQTQGGFRDGPRNHGSERLLILVGVTVAKWSAERCVNVPAATHSTQSHDVVISTVISRTASRGTRMLWLSMRRNAPRPCFTCLLGNPSPPPPSHLRVEKVSVEMK</sequence>
<evidence type="ECO:0000313" key="3">
    <source>
        <dbReference type="EnsemblMetazoa" id="ASIC015784-PA"/>
    </source>
</evidence>
<organism evidence="2">
    <name type="scientific">Anopheles sinensis</name>
    <name type="common">Mosquito</name>
    <dbReference type="NCBI Taxonomy" id="74873"/>
    <lineage>
        <taxon>Eukaryota</taxon>
        <taxon>Metazoa</taxon>
        <taxon>Ecdysozoa</taxon>
        <taxon>Arthropoda</taxon>
        <taxon>Hexapoda</taxon>
        <taxon>Insecta</taxon>
        <taxon>Pterygota</taxon>
        <taxon>Neoptera</taxon>
        <taxon>Endopterygota</taxon>
        <taxon>Diptera</taxon>
        <taxon>Nematocera</taxon>
        <taxon>Culicoidea</taxon>
        <taxon>Culicidae</taxon>
        <taxon>Anophelinae</taxon>
        <taxon>Anopheles</taxon>
    </lineage>
</organism>
<reference evidence="3" key="2">
    <citation type="submission" date="2020-05" db="UniProtKB">
        <authorList>
            <consortium name="EnsemblMetazoa"/>
        </authorList>
    </citation>
    <scope>IDENTIFICATION</scope>
</reference>
<reference evidence="2 4" key="1">
    <citation type="journal article" date="2014" name="BMC Genomics">
        <title>Genome sequence of Anopheles sinensis provides insight into genetics basis of mosquito competence for malaria parasites.</title>
        <authorList>
            <person name="Zhou D."/>
            <person name="Zhang D."/>
            <person name="Ding G."/>
            <person name="Shi L."/>
            <person name="Hou Q."/>
            <person name="Ye Y."/>
            <person name="Xu Y."/>
            <person name="Zhou H."/>
            <person name="Xiong C."/>
            <person name="Li S."/>
            <person name="Yu J."/>
            <person name="Hong S."/>
            <person name="Yu X."/>
            <person name="Zou P."/>
            <person name="Chen C."/>
            <person name="Chang X."/>
            <person name="Wang W."/>
            <person name="Lv Y."/>
            <person name="Sun Y."/>
            <person name="Ma L."/>
            <person name="Shen B."/>
            <person name="Zhu C."/>
        </authorList>
    </citation>
    <scope>NUCLEOTIDE SEQUENCE [LARGE SCALE GENOMIC DNA]</scope>
</reference>
<proteinExistence type="predicted"/>
<dbReference type="VEuPathDB" id="VectorBase:ASIC015784"/>
<dbReference type="AlphaFoldDB" id="A0A084WBX5"/>
<keyword evidence="2" id="KW-0675">Receptor</keyword>
<dbReference type="EnsemblMetazoa" id="ASIC015784-RA">
    <property type="protein sequence ID" value="ASIC015784-PA"/>
    <property type="gene ID" value="ASIC015784"/>
</dbReference>
<evidence type="ECO:0000313" key="4">
    <source>
        <dbReference type="Proteomes" id="UP000030765"/>
    </source>
</evidence>